<accession>A0A0R1ZT65</accession>
<evidence type="ECO:0000256" key="6">
    <source>
        <dbReference type="ARBA" id="ARBA00049417"/>
    </source>
</evidence>
<dbReference type="SMART" id="SM00471">
    <property type="entry name" value="HDc"/>
    <property type="match status" value="1"/>
</dbReference>
<dbReference type="InterPro" id="IPR006674">
    <property type="entry name" value="HD_domain"/>
</dbReference>
<dbReference type="STRING" id="1291052.FC18_GL000088"/>
<keyword evidence="3" id="KW-0547">Nucleotide-binding</keyword>
<evidence type="ECO:0000313" key="9">
    <source>
        <dbReference type="Proteomes" id="UP000051679"/>
    </source>
</evidence>
<feature type="domain" description="HD/PDEase" evidence="7">
    <location>
        <begin position="27"/>
        <end position="154"/>
    </location>
</feature>
<dbReference type="Proteomes" id="UP000051679">
    <property type="component" value="Unassembled WGS sequence"/>
</dbReference>
<dbReference type="GO" id="GO:0000166">
    <property type="term" value="F:nucleotide binding"/>
    <property type="evidence" value="ECO:0007669"/>
    <property type="project" value="UniProtKB-KW"/>
</dbReference>
<dbReference type="AlphaFoldDB" id="A0A0R1ZT65"/>
<evidence type="ECO:0000259" key="7">
    <source>
        <dbReference type="SMART" id="SM00471"/>
    </source>
</evidence>
<dbReference type="Gene3D" id="1.10.3210.10">
    <property type="entry name" value="Hypothetical protein af1432"/>
    <property type="match status" value="1"/>
</dbReference>
<name>A0A0R1ZT65_9LACO</name>
<evidence type="ECO:0000256" key="4">
    <source>
        <dbReference type="ARBA" id="ARBA00022801"/>
    </source>
</evidence>
<dbReference type="GO" id="GO:0046872">
    <property type="term" value="F:metal ion binding"/>
    <property type="evidence" value="ECO:0007669"/>
    <property type="project" value="UniProtKB-KW"/>
</dbReference>
<dbReference type="PANTHER" id="PTHR35795:SF1">
    <property type="entry name" value="BIS(5'-NUCLEOSYL)-TETRAPHOSPHATASE, SYMMETRICAL"/>
    <property type="match status" value="1"/>
</dbReference>
<dbReference type="CDD" id="cd00077">
    <property type="entry name" value="HDc"/>
    <property type="match status" value="1"/>
</dbReference>
<dbReference type="EC" id="3.6.1.41" evidence="1"/>
<comment type="catalytic activity">
    <reaction evidence="6">
        <text>P(1),P(4)-bis(5'-adenosyl) tetraphosphate + H2O = 2 ADP + 2 H(+)</text>
        <dbReference type="Rhea" id="RHEA:24252"/>
        <dbReference type="ChEBI" id="CHEBI:15377"/>
        <dbReference type="ChEBI" id="CHEBI:15378"/>
        <dbReference type="ChEBI" id="CHEBI:58141"/>
        <dbReference type="ChEBI" id="CHEBI:456216"/>
        <dbReference type="EC" id="3.6.1.41"/>
    </reaction>
</comment>
<keyword evidence="2" id="KW-0479">Metal-binding</keyword>
<dbReference type="NCBIfam" id="TIGR00488">
    <property type="entry name" value="bis(5'-nucleosyl)-tetraphosphatase (symmetrical) YqeK"/>
    <property type="match status" value="1"/>
</dbReference>
<dbReference type="SUPFAM" id="SSF109604">
    <property type="entry name" value="HD-domain/PDEase-like"/>
    <property type="match status" value="1"/>
</dbReference>
<evidence type="ECO:0000313" key="8">
    <source>
        <dbReference type="EMBL" id="KRM56404.1"/>
    </source>
</evidence>
<evidence type="ECO:0000256" key="1">
    <source>
        <dbReference type="ARBA" id="ARBA00012506"/>
    </source>
</evidence>
<keyword evidence="9" id="KW-1185">Reference proteome</keyword>
<dbReference type="GO" id="GO:0008803">
    <property type="term" value="F:bis(5'-nucleosyl)-tetraphosphatase (symmetrical) activity"/>
    <property type="evidence" value="ECO:0007669"/>
    <property type="project" value="UniProtKB-EC"/>
</dbReference>
<proteinExistence type="predicted"/>
<dbReference type="PATRIC" id="fig|1291052.5.peg.90"/>
<keyword evidence="5" id="KW-0408">Iron</keyword>
<dbReference type="InterPro" id="IPR003607">
    <property type="entry name" value="HD/PDEase_dom"/>
</dbReference>
<dbReference type="InterPro" id="IPR051094">
    <property type="entry name" value="Diverse_Catalytic_Enzymes"/>
</dbReference>
<reference evidence="8 9" key="1">
    <citation type="journal article" date="2015" name="Genome Announc.">
        <title>Expanding the biotechnology potential of lactobacilli through comparative genomics of 213 strains and associated genera.</title>
        <authorList>
            <person name="Sun Z."/>
            <person name="Harris H.M."/>
            <person name="McCann A."/>
            <person name="Guo C."/>
            <person name="Argimon S."/>
            <person name="Zhang W."/>
            <person name="Yang X."/>
            <person name="Jeffery I.B."/>
            <person name="Cooney J.C."/>
            <person name="Kagawa T.F."/>
            <person name="Liu W."/>
            <person name="Song Y."/>
            <person name="Salvetti E."/>
            <person name="Wrobel A."/>
            <person name="Rasinkangas P."/>
            <person name="Parkhill J."/>
            <person name="Rea M.C."/>
            <person name="O'Sullivan O."/>
            <person name="Ritari J."/>
            <person name="Douillard F.P."/>
            <person name="Paul Ross R."/>
            <person name="Yang R."/>
            <person name="Briner A.E."/>
            <person name="Felis G.E."/>
            <person name="de Vos W.M."/>
            <person name="Barrangou R."/>
            <person name="Klaenhammer T.R."/>
            <person name="Caufield P.W."/>
            <person name="Cui Y."/>
            <person name="Zhang H."/>
            <person name="O'Toole P.W."/>
        </authorList>
    </citation>
    <scope>NUCLEOTIDE SEQUENCE [LARGE SCALE GENOMIC DNA]</scope>
    <source>
        <strain evidence="8 9">DSM 20505</strain>
    </source>
</reference>
<evidence type="ECO:0000256" key="3">
    <source>
        <dbReference type="ARBA" id="ARBA00022741"/>
    </source>
</evidence>
<dbReference type="InterPro" id="IPR005249">
    <property type="entry name" value="YqeK"/>
</dbReference>
<protein>
    <recommendedName>
        <fullName evidence="1">bis(5'-nucleosyl)-tetraphosphatase (symmetrical)</fullName>
        <ecNumber evidence="1">3.6.1.41</ecNumber>
    </recommendedName>
</protein>
<gene>
    <name evidence="8" type="ORF">FC18_GL000088</name>
</gene>
<sequence length="203" mass="22640">MSDYEYPLTMTGGHTRSQIIAKMHERLSDGRFKHCLRVEETSRQLARRFNVDVDTAGLAGLLHDYAKEISPEAYRDVIVAEGYGSDLLQYGRGVWHGVVGTWFLQQDLGISNPGVIRAINRHTTGHPDMTALDMIVFVADFIEPARSLDGEIKARKAAESSLEQATMIELQNTLGYLVSQGALIHPLTFATYNAFTKRLQTAK</sequence>
<keyword evidence="4 8" id="KW-0378">Hydrolase</keyword>
<dbReference type="Pfam" id="PF01966">
    <property type="entry name" value="HD"/>
    <property type="match status" value="1"/>
</dbReference>
<evidence type="ECO:0000256" key="5">
    <source>
        <dbReference type="ARBA" id="ARBA00023004"/>
    </source>
</evidence>
<comment type="caution">
    <text evidence="8">The sequence shown here is derived from an EMBL/GenBank/DDBJ whole genome shotgun (WGS) entry which is preliminary data.</text>
</comment>
<dbReference type="OrthoDB" id="9782134at2"/>
<dbReference type="EMBL" id="AYYO01000005">
    <property type="protein sequence ID" value="KRM56404.1"/>
    <property type="molecule type" value="Genomic_DNA"/>
</dbReference>
<organism evidence="8 9">
    <name type="scientific">Lacticaseibacillus sharpeae JCM 1186 = DSM 20505</name>
    <dbReference type="NCBI Taxonomy" id="1291052"/>
    <lineage>
        <taxon>Bacteria</taxon>
        <taxon>Bacillati</taxon>
        <taxon>Bacillota</taxon>
        <taxon>Bacilli</taxon>
        <taxon>Lactobacillales</taxon>
        <taxon>Lactobacillaceae</taxon>
        <taxon>Lacticaseibacillus</taxon>
    </lineage>
</organism>
<dbReference type="PANTHER" id="PTHR35795">
    <property type="entry name" value="SLR1885 PROTEIN"/>
    <property type="match status" value="1"/>
</dbReference>
<dbReference type="RefSeq" id="WP_054677589.1">
    <property type="nucleotide sequence ID" value="NZ_AYYO01000005.1"/>
</dbReference>
<evidence type="ECO:0000256" key="2">
    <source>
        <dbReference type="ARBA" id="ARBA00022723"/>
    </source>
</evidence>